<dbReference type="Pfam" id="PF00078">
    <property type="entry name" value="RVT_1"/>
    <property type="match status" value="1"/>
</dbReference>
<dbReference type="GO" id="GO:0006508">
    <property type="term" value="P:proteolysis"/>
    <property type="evidence" value="ECO:0007669"/>
    <property type="project" value="UniProtKB-KW"/>
</dbReference>
<dbReference type="PANTHER" id="PTHR24559:SF444">
    <property type="entry name" value="REVERSE TRANSCRIPTASE DOMAIN-CONTAINING PROTEIN"/>
    <property type="match status" value="1"/>
</dbReference>
<dbReference type="SUPFAM" id="SSF56672">
    <property type="entry name" value="DNA/RNA polymerases"/>
    <property type="match status" value="1"/>
</dbReference>
<keyword evidence="4" id="KW-0540">Nuclease</keyword>
<dbReference type="CDD" id="cd01647">
    <property type="entry name" value="RT_LTR"/>
    <property type="match status" value="1"/>
</dbReference>
<dbReference type="Gene3D" id="3.30.70.270">
    <property type="match status" value="1"/>
</dbReference>
<keyword evidence="6" id="KW-0378">Hydrolase</keyword>
<name>A0A9P6KWT7_9MICR</name>
<dbReference type="PROSITE" id="PS50878">
    <property type="entry name" value="RT_POL"/>
    <property type="match status" value="1"/>
</dbReference>
<dbReference type="InterPro" id="IPR043502">
    <property type="entry name" value="DNA/RNA_pol_sf"/>
</dbReference>
<evidence type="ECO:0000313" key="10">
    <source>
        <dbReference type="Proteomes" id="UP000740883"/>
    </source>
</evidence>
<keyword evidence="2" id="KW-0808">Transferase</keyword>
<dbReference type="OrthoDB" id="2193921at2759"/>
<dbReference type="GO" id="GO:0004519">
    <property type="term" value="F:endonuclease activity"/>
    <property type="evidence" value="ECO:0007669"/>
    <property type="project" value="UniProtKB-KW"/>
</dbReference>
<evidence type="ECO:0000256" key="6">
    <source>
        <dbReference type="ARBA" id="ARBA00022801"/>
    </source>
</evidence>
<dbReference type="PANTHER" id="PTHR24559">
    <property type="entry name" value="TRANSPOSON TY3-I GAG-POL POLYPROTEIN"/>
    <property type="match status" value="1"/>
</dbReference>
<evidence type="ECO:0000256" key="3">
    <source>
        <dbReference type="ARBA" id="ARBA00022695"/>
    </source>
</evidence>
<dbReference type="AlphaFoldDB" id="A0A9P6KWT7"/>
<accession>A0A9P6KWT7</accession>
<dbReference type="InterPro" id="IPR000477">
    <property type="entry name" value="RT_dom"/>
</dbReference>
<dbReference type="InterPro" id="IPR053134">
    <property type="entry name" value="RNA-dir_DNA_polymerase"/>
</dbReference>
<feature type="non-terminal residue" evidence="9">
    <location>
        <position position="129"/>
    </location>
</feature>
<evidence type="ECO:0000256" key="1">
    <source>
        <dbReference type="ARBA" id="ARBA00022670"/>
    </source>
</evidence>
<keyword evidence="1" id="KW-0645">Protease</keyword>
<evidence type="ECO:0000256" key="7">
    <source>
        <dbReference type="ARBA" id="ARBA00022918"/>
    </source>
</evidence>
<keyword evidence="7" id="KW-0695">RNA-directed DNA polymerase</keyword>
<dbReference type="GO" id="GO:0003964">
    <property type="term" value="F:RNA-directed DNA polymerase activity"/>
    <property type="evidence" value="ECO:0007669"/>
    <property type="project" value="UniProtKB-KW"/>
</dbReference>
<keyword evidence="10" id="KW-1185">Reference proteome</keyword>
<gene>
    <name evidence="9" type="primary">pol_48</name>
    <name evidence="9" type="ORF">NGRA_3386</name>
</gene>
<dbReference type="EMBL" id="SBJO01000982">
    <property type="protein sequence ID" value="KAF9752805.1"/>
    <property type="molecule type" value="Genomic_DNA"/>
</dbReference>
<evidence type="ECO:0000313" key="9">
    <source>
        <dbReference type="EMBL" id="KAF9752805.1"/>
    </source>
</evidence>
<feature type="domain" description="Reverse transcriptase" evidence="8">
    <location>
        <begin position="1"/>
        <end position="129"/>
    </location>
</feature>
<reference evidence="9 10" key="1">
    <citation type="journal article" date="2020" name="Genome Biol. Evol.">
        <title>Comparative genomics of strictly vertically transmitted, feminizing microsporidia endosymbionts of amphipod crustaceans.</title>
        <authorList>
            <person name="Cormier A."/>
            <person name="Chebbi M.A."/>
            <person name="Giraud I."/>
            <person name="Wattier R."/>
            <person name="Teixeira M."/>
            <person name="Gilbert C."/>
            <person name="Rigaud T."/>
            <person name="Cordaux R."/>
        </authorList>
    </citation>
    <scope>NUCLEOTIDE SEQUENCE [LARGE SCALE GENOMIC DNA]</scope>
    <source>
        <strain evidence="9 10">Ou3-Ou53</strain>
    </source>
</reference>
<evidence type="ECO:0000256" key="5">
    <source>
        <dbReference type="ARBA" id="ARBA00022759"/>
    </source>
</evidence>
<evidence type="ECO:0000256" key="2">
    <source>
        <dbReference type="ARBA" id="ARBA00022679"/>
    </source>
</evidence>
<evidence type="ECO:0000259" key="8">
    <source>
        <dbReference type="PROSITE" id="PS50878"/>
    </source>
</evidence>
<organism evidence="9 10">
    <name type="scientific">Nosema granulosis</name>
    <dbReference type="NCBI Taxonomy" id="83296"/>
    <lineage>
        <taxon>Eukaryota</taxon>
        <taxon>Fungi</taxon>
        <taxon>Fungi incertae sedis</taxon>
        <taxon>Microsporidia</taxon>
        <taxon>Nosematidae</taxon>
        <taxon>Nosema</taxon>
    </lineage>
</organism>
<protein>
    <submittedName>
        <fullName evidence="9">Retrovirus-related Pol polyprotein from transposon</fullName>
    </submittedName>
</protein>
<dbReference type="GO" id="GO:0008233">
    <property type="term" value="F:peptidase activity"/>
    <property type="evidence" value="ECO:0007669"/>
    <property type="project" value="UniProtKB-KW"/>
</dbReference>
<comment type="caution">
    <text evidence="9">The sequence shown here is derived from an EMBL/GenBank/DDBJ whole genome shotgun (WGS) entry which is preliminary data.</text>
</comment>
<dbReference type="FunFam" id="3.10.10.10:FF:000007">
    <property type="entry name" value="Retrovirus-related Pol polyprotein from transposon 17.6-like Protein"/>
    <property type="match status" value="1"/>
</dbReference>
<sequence>MSPRVDEIYDELSKARVFSILDATSGYYQIAMDEADREKTAFAFKGQLYEYNRMPFGLCNAPATFQRAMDSIFRAENRRFVIPYLDDIIVYSQRLEDHENHLRIVLGKLKGAGVSLNKKKCKFLKSEIK</sequence>
<proteinExistence type="predicted"/>
<keyword evidence="5" id="KW-0255">Endonuclease</keyword>
<dbReference type="Proteomes" id="UP000740883">
    <property type="component" value="Unassembled WGS sequence"/>
</dbReference>
<dbReference type="InterPro" id="IPR043128">
    <property type="entry name" value="Rev_trsase/Diguanyl_cyclase"/>
</dbReference>
<dbReference type="Gene3D" id="3.10.10.10">
    <property type="entry name" value="HIV Type 1 Reverse Transcriptase, subunit A, domain 1"/>
    <property type="match status" value="1"/>
</dbReference>
<keyword evidence="3" id="KW-0548">Nucleotidyltransferase</keyword>
<evidence type="ECO:0000256" key="4">
    <source>
        <dbReference type="ARBA" id="ARBA00022722"/>
    </source>
</evidence>